<evidence type="ECO:0000256" key="1">
    <source>
        <dbReference type="SAM" id="MobiDB-lite"/>
    </source>
</evidence>
<evidence type="ECO:0000313" key="3">
    <source>
        <dbReference type="Proteomes" id="UP001551011"/>
    </source>
</evidence>
<proteinExistence type="predicted"/>
<comment type="caution">
    <text evidence="2">The sequence shown here is derived from an EMBL/GenBank/DDBJ whole genome shotgun (WGS) entry which is preliminary data.</text>
</comment>
<feature type="region of interest" description="Disordered" evidence="1">
    <location>
        <begin position="21"/>
        <end position="43"/>
    </location>
</feature>
<dbReference type="EMBL" id="JBFAEG010000020">
    <property type="protein sequence ID" value="MEU5710388.1"/>
    <property type="molecule type" value="Genomic_DNA"/>
</dbReference>
<reference evidence="2 3" key="1">
    <citation type="submission" date="2024-06" db="EMBL/GenBank/DDBJ databases">
        <title>The Natural Products Discovery Center: Release of the First 8490 Sequenced Strains for Exploring Actinobacteria Biosynthetic Diversity.</title>
        <authorList>
            <person name="Kalkreuter E."/>
            <person name="Kautsar S.A."/>
            <person name="Yang D."/>
            <person name="Bader C.D."/>
            <person name="Teijaro C.N."/>
            <person name="Fluegel L."/>
            <person name="Davis C.M."/>
            <person name="Simpson J.R."/>
            <person name="Lauterbach L."/>
            <person name="Steele A.D."/>
            <person name="Gui C."/>
            <person name="Meng S."/>
            <person name="Li G."/>
            <person name="Viehrig K."/>
            <person name="Ye F."/>
            <person name="Su P."/>
            <person name="Kiefer A.F."/>
            <person name="Nichols A."/>
            <person name="Cepeda A.J."/>
            <person name="Yan W."/>
            <person name="Fan B."/>
            <person name="Jiang Y."/>
            <person name="Adhikari A."/>
            <person name="Zheng C.-J."/>
            <person name="Schuster L."/>
            <person name="Cowan T.M."/>
            <person name="Smanski M.J."/>
            <person name="Chevrette M.G."/>
            <person name="De Carvalho L.P.S."/>
            <person name="Shen B."/>
        </authorList>
    </citation>
    <scope>NUCLEOTIDE SEQUENCE [LARGE SCALE GENOMIC DNA]</scope>
    <source>
        <strain evidence="2 3">NPDC020594</strain>
    </source>
</reference>
<keyword evidence="3" id="KW-1185">Reference proteome</keyword>
<name>A0ABV3AEK1_9ACTN</name>
<sequence>MPITGRRPGIRWGPAENFTEIRAGGTGWTEPDEWHARVTDHPA</sequence>
<feature type="compositionally biased region" description="Basic and acidic residues" evidence="1">
    <location>
        <begin position="32"/>
        <end position="43"/>
    </location>
</feature>
<dbReference type="RefSeq" id="WP_267881725.1">
    <property type="nucleotide sequence ID" value="NZ_JBFAEG010000020.1"/>
</dbReference>
<protein>
    <submittedName>
        <fullName evidence="2">Uncharacterized protein</fullName>
    </submittedName>
</protein>
<dbReference type="Proteomes" id="UP001551011">
    <property type="component" value="Unassembled WGS sequence"/>
</dbReference>
<organism evidence="2 3">
    <name type="scientific">Streptomyces flaveolus</name>
    <dbReference type="NCBI Taxonomy" id="67297"/>
    <lineage>
        <taxon>Bacteria</taxon>
        <taxon>Bacillati</taxon>
        <taxon>Actinomycetota</taxon>
        <taxon>Actinomycetes</taxon>
        <taxon>Kitasatosporales</taxon>
        <taxon>Streptomycetaceae</taxon>
        <taxon>Streptomyces</taxon>
    </lineage>
</organism>
<evidence type="ECO:0000313" key="2">
    <source>
        <dbReference type="EMBL" id="MEU5710388.1"/>
    </source>
</evidence>
<accession>A0ABV3AEK1</accession>
<gene>
    <name evidence="2" type="ORF">AB0H04_26515</name>
</gene>